<sequence>MNIQSAGTYRPTASETLATDQTQRVASSAGEAKPATEAKTSFAPTTDLSQLLAAVKQLPDVRGDVVQSATARLNNGELSTPAAAQDTAQAALDDLRLS</sequence>
<feature type="region of interest" description="Disordered" evidence="1">
    <location>
        <begin position="1"/>
        <end position="42"/>
    </location>
</feature>
<proteinExistence type="predicted"/>
<protein>
    <submittedName>
        <fullName evidence="2">Uncharacterized protein</fullName>
    </submittedName>
</protein>
<accession>A0A5C1A705</accession>
<evidence type="ECO:0000313" key="2">
    <source>
        <dbReference type="EMBL" id="QEL13786.1"/>
    </source>
</evidence>
<dbReference type="RefSeq" id="WP_149108726.1">
    <property type="nucleotide sequence ID" value="NZ_CP042425.1"/>
</dbReference>
<feature type="compositionally biased region" description="Low complexity" evidence="1">
    <location>
        <begin position="82"/>
        <end position="92"/>
    </location>
</feature>
<keyword evidence="3" id="KW-1185">Reference proteome</keyword>
<dbReference type="Proteomes" id="UP000324974">
    <property type="component" value="Chromosome"/>
</dbReference>
<organism evidence="2 3">
    <name type="scientific">Limnoglobus roseus</name>
    <dbReference type="NCBI Taxonomy" id="2598579"/>
    <lineage>
        <taxon>Bacteria</taxon>
        <taxon>Pseudomonadati</taxon>
        <taxon>Planctomycetota</taxon>
        <taxon>Planctomycetia</taxon>
        <taxon>Gemmatales</taxon>
        <taxon>Gemmataceae</taxon>
        <taxon>Limnoglobus</taxon>
    </lineage>
</organism>
<evidence type="ECO:0000313" key="3">
    <source>
        <dbReference type="Proteomes" id="UP000324974"/>
    </source>
</evidence>
<gene>
    <name evidence="2" type="ORF">PX52LOC_00644</name>
</gene>
<evidence type="ECO:0000256" key="1">
    <source>
        <dbReference type="SAM" id="MobiDB-lite"/>
    </source>
</evidence>
<dbReference type="EMBL" id="CP042425">
    <property type="protein sequence ID" value="QEL13786.1"/>
    <property type="molecule type" value="Genomic_DNA"/>
</dbReference>
<feature type="region of interest" description="Disordered" evidence="1">
    <location>
        <begin position="77"/>
        <end position="98"/>
    </location>
</feature>
<feature type="compositionally biased region" description="Polar residues" evidence="1">
    <location>
        <begin position="1"/>
        <end position="26"/>
    </location>
</feature>
<dbReference type="AlphaFoldDB" id="A0A5C1A705"/>
<dbReference type="KEGG" id="lrs:PX52LOC_00644"/>
<name>A0A5C1A705_9BACT</name>
<reference evidence="3" key="1">
    <citation type="submission" date="2019-08" db="EMBL/GenBank/DDBJ databases">
        <title>Limnoglobus roseus gen. nov., sp. nov., a novel freshwater planctomycete with a giant genome from the family Gemmataceae.</title>
        <authorList>
            <person name="Kulichevskaya I.S."/>
            <person name="Naumoff D.G."/>
            <person name="Miroshnikov K."/>
            <person name="Ivanova A."/>
            <person name="Philippov D.A."/>
            <person name="Hakobyan A."/>
            <person name="Rijpstra I.C."/>
            <person name="Sinninghe Damste J.S."/>
            <person name="Liesack W."/>
            <person name="Dedysh S.N."/>
        </authorList>
    </citation>
    <scope>NUCLEOTIDE SEQUENCE [LARGE SCALE GENOMIC DNA]</scope>
    <source>
        <strain evidence="3">PX52</strain>
    </source>
</reference>